<keyword evidence="3" id="KW-1185">Reference proteome</keyword>
<evidence type="ECO:0000259" key="1">
    <source>
        <dbReference type="Pfam" id="PF12697"/>
    </source>
</evidence>
<dbReference type="InterPro" id="IPR052897">
    <property type="entry name" value="Sec-Metab_Biosynth_Hydrolase"/>
</dbReference>
<sequence length="258" mass="27778">MSTTYLLVHGAWHDGQAWHRVAPLLEAHGHRVLAPSLTGHGDKAHLLGPEVGLTTHVDDIVGIVVGEDLHDVVLVGHSYAGLVISSVANRVPDRLAGLVYIDAMVPEHGESAVDVMPVSRAMIDASAREDEPWRIPPLPEMPAPFGLFGVTDPDDVAWLRSTLGDESLRCFTEPAETDNPAQASIPRTYILCVGYEPEGLTRRPAPTVRPDGEPTRIRELHSGHDCMITRPTELAELLLEAAVPEDAAVSGGPGRPRP</sequence>
<protein>
    <submittedName>
        <fullName evidence="2">Alpha/beta fold hydrolase</fullName>
    </submittedName>
</protein>
<name>A0ABP3ZXT0_9PSEU</name>
<proteinExistence type="predicted"/>
<dbReference type="Pfam" id="PF12697">
    <property type="entry name" value="Abhydrolase_6"/>
    <property type="match status" value="1"/>
</dbReference>
<feature type="domain" description="AB hydrolase-1" evidence="1">
    <location>
        <begin position="6"/>
        <end position="236"/>
    </location>
</feature>
<dbReference type="Proteomes" id="UP001499967">
    <property type="component" value="Unassembled WGS sequence"/>
</dbReference>
<dbReference type="EMBL" id="BAAAHP010000041">
    <property type="protein sequence ID" value="GAA0928699.1"/>
    <property type="molecule type" value="Genomic_DNA"/>
</dbReference>
<dbReference type="RefSeq" id="WP_343940408.1">
    <property type="nucleotide sequence ID" value="NZ_BAAAHP010000041.1"/>
</dbReference>
<comment type="caution">
    <text evidence="2">The sequence shown here is derived from an EMBL/GenBank/DDBJ whole genome shotgun (WGS) entry which is preliminary data.</text>
</comment>
<dbReference type="GO" id="GO:0016787">
    <property type="term" value="F:hydrolase activity"/>
    <property type="evidence" value="ECO:0007669"/>
    <property type="project" value="UniProtKB-KW"/>
</dbReference>
<organism evidence="2 3">
    <name type="scientific">Pseudonocardia zijingensis</name>
    <dbReference type="NCBI Taxonomy" id="153376"/>
    <lineage>
        <taxon>Bacteria</taxon>
        <taxon>Bacillati</taxon>
        <taxon>Actinomycetota</taxon>
        <taxon>Actinomycetes</taxon>
        <taxon>Pseudonocardiales</taxon>
        <taxon>Pseudonocardiaceae</taxon>
        <taxon>Pseudonocardia</taxon>
    </lineage>
</organism>
<dbReference type="InterPro" id="IPR029058">
    <property type="entry name" value="AB_hydrolase_fold"/>
</dbReference>
<evidence type="ECO:0000313" key="3">
    <source>
        <dbReference type="Proteomes" id="UP001499967"/>
    </source>
</evidence>
<dbReference type="Gene3D" id="3.40.50.1820">
    <property type="entry name" value="alpha/beta hydrolase"/>
    <property type="match status" value="1"/>
</dbReference>
<accession>A0ABP3ZXT0</accession>
<dbReference type="InterPro" id="IPR000639">
    <property type="entry name" value="Epox_hydrolase-like"/>
</dbReference>
<gene>
    <name evidence="2" type="ORF">GCM10009559_15170</name>
</gene>
<dbReference type="PRINTS" id="PR00412">
    <property type="entry name" value="EPOXHYDRLASE"/>
</dbReference>
<dbReference type="PANTHER" id="PTHR37017:SF11">
    <property type="entry name" value="ESTERASE_LIPASE_THIOESTERASE DOMAIN-CONTAINING PROTEIN"/>
    <property type="match status" value="1"/>
</dbReference>
<dbReference type="InterPro" id="IPR000073">
    <property type="entry name" value="AB_hydrolase_1"/>
</dbReference>
<dbReference type="PANTHER" id="PTHR37017">
    <property type="entry name" value="AB HYDROLASE-1 DOMAIN-CONTAINING PROTEIN-RELATED"/>
    <property type="match status" value="1"/>
</dbReference>
<dbReference type="SUPFAM" id="SSF53474">
    <property type="entry name" value="alpha/beta-Hydrolases"/>
    <property type="match status" value="1"/>
</dbReference>
<evidence type="ECO:0000313" key="2">
    <source>
        <dbReference type="EMBL" id="GAA0928699.1"/>
    </source>
</evidence>
<reference evidence="3" key="1">
    <citation type="journal article" date="2019" name="Int. J. Syst. Evol. Microbiol.">
        <title>The Global Catalogue of Microorganisms (GCM) 10K type strain sequencing project: providing services to taxonomists for standard genome sequencing and annotation.</title>
        <authorList>
            <consortium name="The Broad Institute Genomics Platform"/>
            <consortium name="The Broad Institute Genome Sequencing Center for Infectious Disease"/>
            <person name="Wu L."/>
            <person name="Ma J."/>
        </authorList>
    </citation>
    <scope>NUCLEOTIDE SEQUENCE [LARGE SCALE GENOMIC DNA]</scope>
    <source>
        <strain evidence="3">JCM 11117</strain>
    </source>
</reference>
<keyword evidence="2" id="KW-0378">Hydrolase</keyword>